<dbReference type="AlphaFoldDB" id="A0A0C3FYT1"/>
<organism evidence="2 3">
    <name type="scientific">Piloderma croceum (strain F 1598)</name>
    <dbReference type="NCBI Taxonomy" id="765440"/>
    <lineage>
        <taxon>Eukaryota</taxon>
        <taxon>Fungi</taxon>
        <taxon>Dikarya</taxon>
        <taxon>Basidiomycota</taxon>
        <taxon>Agaricomycotina</taxon>
        <taxon>Agaricomycetes</taxon>
        <taxon>Agaricomycetidae</taxon>
        <taxon>Atheliales</taxon>
        <taxon>Atheliaceae</taxon>
        <taxon>Piloderma</taxon>
    </lineage>
</organism>
<dbReference type="Gene3D" id="3.80.10.10">
    <property type="entry name" value="Ribonuclease Inhibitor"/>
    <property type="match status" value="1"/>
</dbReference>
<name>A0A0C3FYT1_PILCF</name>
<evidence type="ECO:0000313" key="2">
    <source>
        <dbReference type="EMBL" id="KIM89385.1"/>
    </source>
</evidence>
<accession>A0A0C3FYT1</accession>
<dbReference type="EMBL" id="KN832975">
    <property type="protein sequence ID" value="KIM89385.1"/>
    <property type="molecule type" value="Genomic_DNA"/>
</dbReference>
<dbReference type="Proteomes" id="UP000054166">
    <property type="component" value="Unassembled WGS sequence"/>
</dbReference>
<dbReference type="InParanoid" id="A0A0C3FYT1"/>
<reference evidence="3" key="2">
    <citation type="submission" date="2015-01" db="EMBL/GenBank/DDBJ databases">
        <title>Evolutionary Origins and Diversification of the Mycorrhizal Mutualists.</title>
        <authorList>
            <consortium name="DOE Joint Genome Institute"/>
            <consortium name="Mycorrhizal Genomics Consortium"/>
            <person name="Kohler A."/>
            <person name="Kuo A."/>
            <person name="Nagy L.G."/>
            <person name="Floudas D."/>
            <person name="Copeland A."/>
            <person name="Barry K.W."/>
            <person name="Cichocki N."/>
            <person name="Veneault-Fourrey C."/>
            <person name="LaButti K."/>
            <person name="Lindquist E.A."/>
            <person name="Lipzen A."/>
            <person name="Lundell T."/>
            <person name="Morin E."/>
            <person name="Murat C."/>
            <person name="Riley R."/>
            <person name="Ohm R."/>
            <person name="Sun H."/>
            <person name="Tunlid A."/>
            <person name="Henrissat B."/>
            <person name="Grigoriev I.V."/>
            <person name="Hibbett D.S."/>
            <person name="Martin F."/>
        </authorList>
    </citation>
    <scope>NUCLEOTIDE SEQUENCE [LARGE SCALE GENOMIC DNA]</scope>
    <source>
        <strain evidence="3">F 1598</strain>
    </source>
</reference>
<evidence type="ECO:0008006" key="4">
    <source>
        <dbReference type="Google" id="ProtNLM"/>
    </source>
</evidence>
<dbReference type="HOGENOM" id="CLU_593267_0_0_1"/>
<dbReference type="InterPro" id="IPR032675">
    <property type="entry name" value="LRR_dom_sf"/>
</dbReference>
<evidence type="ECO:0000256" key="1">
    <source>
        <dbReference type="SAM" id="MobiDB-lite"/>
    </source>
</evidence>
<protein>
    <recommendedName>
        <fullName evidence="4">F-box domain-containing protein</fullName>
    </recommendedName>
</protein>
<evidence type="ECO:0000313" key="3">
    <source>
        <dbReference type="Proteomes" id="UP000054166"/>
    </source>
</evidence>
<reference evidence="2 3" key="1">
    <citation type="submission" date="2014-04" db="EMBL/GenBank/DDBJ databases">
        <authorList>
            <consortium name="DOE Joint Genome Institute"/>
            <person name="Kuo A."/>
            <person name="Tarkka M."/>
            <person name="Buscot F."/>
            <person name="Kohler A."/>
            <person name="Nagy L.G."/>
            <person name="Floudas D."/>
            <person name="Copeland A."/>
            <person name="Barry K.W."/>
            <person name="Cichocki N."/>
            <person name="Veneault-Fourrey C."/>
            <person name="LaButti K."/>
            <person name="Lindquist E.A."/>
            <person name="Lipzen A."/>
            <person name="Lundell T."/>
            <person name="Morin E."/>
            <person name="Murat C."/>
            <person name="Sun H."/>
            <person name="Tunlid A."/>
            <person name="Henrissat B."/>
            <person name="Grigoriev I.V."/>
            <person name="Hibbett D.S."/>
            <person name="Martin F."/>
            <person name="Nordberg H.P."/>
            <person name="Cantor M.N."/>
            <person name="Hua S.X."/>
        </authorList>
    </citation>
    <scope>NUCLEOTIDE SEQUENCE [LARGE SCALE GENOMIC DNA]</scope>
    <source>
        <strain evidence="2 3">F 1598</strain>
    </source>
</reference>
<gene>
    <name evidence="2" type="ORF">PILCRDRAFT_85046</name>
</gene>
<sequence length="461" mass="52030">MSSNENPKGWQLGRELVEPHKALLCLPDEILEAAITEALPGVPVDFRSNSLWDSMQYANDVHSLSQICRRVRRILLPKLYRFVRLLKPNNKRRLSFLDLAPMHGHICEKLAFRIPGAGASFCTLVELLRDRCKDFTNLRTLQLDLRFDDDPNSSDKRYEWSCVSVHPSHRKMTARELHCWKDLCSALPRLSELHLHGFLLSDAVAGFAKAELPSIRTVGLSLAAPVLSVATASTFNRAFPGLVDITFPRKWCPSPAWISQAFAGRRLEQIVVNGGPLILNDADAHSCSVDGCNWAASIELLLELNALSLTSLTISSDKCKELASERSPLPYLTSLVFNDVNFADDEAILERILRPFLSSPLKHLGLDYCPDVPEAFCHWLDPKSGNWPGLETLSLENSETAVGPGDDLWDEEDPEARETWDRAEDNDDVYWRSHSRIALEAFCHKRGIKFTSEWYWFEGYG</sequence>
<proteinExistence type="predicted"/>
<keyword evidence="3" id="KW-1185">Reference proteome</keyword>
<dbReference type="SUPFAM" id="SSF52047">
    <property type="entry name" value="RNI-like"/>
    <property type="match status" value="1"/>
</dbReference>
<feature type="region of interest" description="Disordered" evidence="1">
    <location>
        <begin position="401"/>
        <end position="420"/>
    </location>
</feature>